<dbReference type="InterPro" id="IPR050595">
    <property type="entry name" value="Bact_response_regulator"/>
</dbReference>
<accession>A0A1B1USE8</accession>
<name>A0A1B1USE8_9BRAD</name>
<dbReference type="Proteomes" id="UP000092839">
    <property type="component" value="Chromosome"/>
</dbReference>
<dbReference type="PANTHER" id="PTHR44591">
    <property type="entry name" value="STRESS RESPONSE REGULATOR PROTEIN 1"/>
    <property type="match status" value="1"/>
</dbReference>
<dbReference type="GO" id="GO:0000160">
    <property type="term" value="P:phosphorelay signal transduction system"/>
    <property type="evidence" value="ECO:0007669"/>
    <property type="project" value="InterPro"/>
</dbReference>
<protein>
    <submittedName>
        <fullName evidence="4">Two-component system response regulator</fullName>
    </submittedName>
</protein>
<dbReference type="AlphaFoldDB" id="A0A1B1USE8"/>
<dbReference type="STRING" id="1274631.LMTR13_20125"/>
<evidence type="ECO:0000313" key="5">
    <source>
        <dbReference type="Proteomes" id="UP000092839"/>
    </source>
</evidence>
<sequence>MTDIRNSATRESEVGIPPRKSMVYVVDDDYDVRTSLRFLLETEGFDVRTFRSGIALLGSSTRNRADCLVVDYKMAELDGLELTIRLRRLHVPTPIILITGYPDENISAKASSAGVRQVLLKPNLEGSLVDCVRNAINTPNAADQA</sequence>
<feature type="domain" description="Response regulatory" evidence="3">
    <location>
        <begin position="22"/>
        <end position="136"/>
    </location>
</feature>
<dbReference type="OrthoDB" id="9782655at2"/>
<dbReference type="SUPFAM" id="SSF52172">
    <property type="entry name" value="CheY-like"/>
    <property type="match status" value="1"/>
</dbReference>
<evidence type="ECO:0000259" key="3">
    <source>
        <dbReference type="PROSITE" id="PS50110"/>
    </source>
</evidence>
<evidence type="ECO:0000256" key="1">
    <source>
        <dbReference type="ARBA" id="ARBA00022553"/>
    </source>
</evidence>
<dbReference type="InterPro" id="IPR001789">
    <property type="entry name" value="Sig_transdc_resp-reg_receiver"/>
</dbReference>
<evidence type="ECO:0000313" key="4">
    <source>
        <dbReference type="EMBL" id="ANW05710.1"/>
    </source>
</evidence>
<keyword evidence="5" id="KW-1185">Reference proteome</keyword>
<gene>
    <name evidence="4" type="ORF">LMTR13_20125</name>
</gene>
<feature type="modified residue" description="4-aspartylphosphate" evidence="2">
    <location>
        <position position="71"/>
    </location>
</feature>
<dbReference type="KEGG" id="bic:LMTR13_20125"/>
<keyword evidence="1 2" id="KW-0597">Phosphoprotein</keyword>
<dbReference type="PANTHER" id="PTHR44591:SF25">
    <property type="entry name" value="CHEMOTAXIS TWO-COMPONENT RESPONSE REGULATOR"/>
    <property type="match status" value="1"/>
</dbReference>
<dbReference type="InterPro" id="IPR011006">
    <property type="entry name" value="CheY-like_superfamily"/>
</dbReference>
<dbReference type="PROSITE" id="PS50110">
    <property type="entry name" value="RESPONSE_REGULATORY"/>
    <property type="match status" value="1"/>
</dbReference>
<dbReference type="SMART" id="SM00448">
    <property type="entry name" value="REC"/>
    <property type="match status" value="1"/>
</dbReference>
<evidence type="ECO:0000256" key="2">
    <source>
        <dbReference type="PROSITE-ProRule" id="PRU00169"/>
    </source>
</evidence>
<dbReference type="Gene3D" id="3.40.50.2300">
    <property type="match status" value="1"/>
</dbReference>
<organism evidence="4 5">
    <name type="scientific">Bradyrhizobium icense</name>
    <dbReference type="NCBI Taxonomy" id="1274631"/>
    <lineage>
        <taxon>Bacteria</taxon>
        <taxon>Pseudomonadati</taxon>
        <taxon>Pseudomonadota</taxon>
        <taxon>Alphaproteobacteria</taxon>
        <taxon>Hyphomicrobiales</taxon>
        <taxon>Nitrobacteraceae</taxon>
        <taxon>Bradyrhizobium</taxon>
    </lineage>
</organism>
<dbReference type="EMBL" id="CP016428">
    <property type="protein sequence ID" value="ANW05710.1"/>
    <property type="molecule type" value="Genomic_DNA"/>
</dbReference>
<reference evidence="4 5" key="1">
    <citation type="submission" date="2016-07" db="EMBL/GenBank/DDBJ databases">
        <title>Complete genome sequence of Bradyrhizobium icense LMTR 13T, a potential inoculant strain isolated from lima bean (Phaseolus lunatus) in Peru.</title>
        <authorList>
            <person name="Ormeno-Orrillo E."/>
            <person name="Duran D."/>
            <person name="Rogel M.A."/>
            <person name="Rey L."/>
            <person name="Imperial J."/>
            <person name="Ruiz-Argueso T."/>
            <person name="Martinez-Romero E."/>
        </authorList>
    </citation>
    <scope>NUCLEOTIDE SEQUENCE [LARGE SCALE GENOMIC DNA]</scope>
    <source>
        <strain evidence="4 5">LMTR 13</strain>
    </source>
</reference>
<proteinExistence type="predicted"/>
<dbReference type="Pfam" id="PF00072">
    <property type="entry name" value="Response_reg"/>
    <property type="match status" value="1"/>
</dbReference>